<dbReference type="Pfam" id="PF12833">
    <property type="entry name" value="HTH_18"/>
    <property type="match status" value="1"/>
</dbReference>
<dbReference type="EMBL" id="JBBUTH010000008">
    <property type="protein sequence ID" value="MEK8051853.1"/>
    <property type="molecule type" value="Genomic_DNA"/>
</dbReference>
<evidence type="ECO:0000313" key="6">
    <source>
        <dbReference type="Proteomes" id="UP001365405"/>
    </source>
</evidence>
<comment type="caution">
    <text evidence="5">The sequence shown here is derived from an EMBL/GenBank/DDBJ whole genome shotgun (WGS) entry which is preliminary data.</text>
</comment>
<dbReference type="SUPFAM" id="SSF46689">
    <property type="entry name" value="Homeodomain-like"/>
    <property type="match status" value="1"/>
</dbReference>
<reference evidence="5 6" key="1">
    <citation type="submission" date="2024-04" db="EMBL/GenBank/DDBJ databases">
        <title>Novel species of the genus Ideonella isolated from streams.</title>
        <authorList>
            <person name="Lu H."/>
        </authorList>
    </citation>
    <scope>NUCLEOTIDE SEQUENCE [LARGE SCALE GENOMIC DNA]</scope>
    <source>
        <strain evidence="5 6">DXS22W</strain>
    </source>
</reference>
<evidence type="ECO:0000313" key="5">
    <source>
        <dbReference type="EMBL" id="MEK8051853.1"/>
    </source>
</evidence>
<accession>A0ABU9CJ31</accession>
<dbReference type="PROSITE" id="PS01124">
    <property type="entry name" value="HTH_ARAC_FAMILY_2"/>
    <property type="match status" value="1"/>
</dbReference>
<evidence type="ECO:0000256" key="2">
    <source>
        <dbReference type="ARBA" id="ARBA00023125"/>
    </source>
</evidence>
<evidence type="ECO:0000256" key="3">
    <source>
        <dbReference type="ARBA" id="ARBA00023163"/>
    </source>
</evidence>
<gene>
    <name evidence="5" type="ORF">AACH10_16495</name>
</gene>
<keyword evidence="6" id="KW-1185">Reference proteome</keyword>
<keyword evidence="2" id="KW-0238">DNA-binding</keyword>
<proteinExistence type="predicted"/>
<evidence type="ECO:0000256" key="1">
    <source>
        <dbReference type="ARBA" id="ARBA00023015"/>
    </source>
</evidence>
<sequence>MTFDPDASRAAELAFPATAGDPCAGRPEPGPPDHYCRVAQGFLYASTRLPPVRTQRPAAVLLLAVAAHELFGIETARRGLRCGAAAVQPLVARRLLAQGVPLVSLNLHPEHAGFLRWRGIAGDGVLPLSRAAFAAHDAHLAAMARGLPDRASGQALCDALLATLHPLLPPVGADPPLRATLLQWLRVEPELGLPELARRLGISYHRMSHCFSQALGVPYRHWRAYARAQRAAAQFKAARTLTGIAHEAGFTDSAHLSHTWQRTYGLSPSFVRHDNSVQAIL</sequence>
<dbReference type="PANTHER" id="PTHR46796">
    <property type="entry name" value="HTH-TYPE TRANSCRIPTIONAL ACTIVATOR RHAS-RELATED"/>
    <property type="match status" value="1"/>
</dbReference>
<name>A0ABU9CJ31_9BURK</name>
<dbReference type="InterPro" id="IPR018060">
    <property type="entry name" value="HTH_AraC"/>
</dbReference>
<organism evidence="5 6">
    <name type="scientific">Pseudaquabacterium inlustre</name>
    <dbReference type="NCBI Taxonomy" id="2984192"/>
    <lineage>
        <taxon>Bacteria</taxon>
        <taxon>Pseudomonadati</taxon>
        <taxon>Pseudomonadota</taxon>
        <taxon>Betaproteobacteria</taxon>
        <taxon>Burkholderiales</taxon>
        <taxon>Sphaerotilaceae</taxon>
        <taxon>Pseudaquabacterium</taxon>
    </lineage>
</organism>
<feature type="domain" description="HTH araC/xylS-type" evidence="4">
    <location>
        <begin position="188"/>
        <end position="274"/>
    </location>
</feature>
<protein>
    <submittedName>
        <fullName evidence="5">Helix-turn-helix domain-containing protein</fullName>
    </submittedName>
</protein>
<keyword evidence="1" id="KW-0805">Transcription regulation</keyword>
<dbReference type="InterPro" id="IPR050204">
    <property type="entry name" value="AraC_XylS_family_regulators"/>
</dbReference>
<dbReference type="InterPro" id="IPR009057">
    <property type="entry name" value="Homeodomain-like_sf"/>
</dbReference>
<keyword evidence="3" id="KW-0804">Transcription</keyword>
<evidence type="ECO:0000259" key="4">
    <source>
        <dbReference type="PROSITE" id="PS01124"/>
    </source>
</evidence>
<dbReference type="SMART" id="SM00342">
    <property type="entry name" value="HTH_ARAC"/>
    <property type="match status" value="1"/>
</dbReference>
<dbReference type="Proteomes" id="UP001365405">
    <property type="component" value="Unassembled WGS sequence"/>
</dbReference>
<dbReference type="RefSeq" id="WP_341411549.1">
    <property type="nucleotide sequence ID" value="NZ_JBBUTH010000008.1"/>
</dbReference>
<dbReference type="Gene3D" id="1.10.10.60">
    <property type="entry name" value="Homeodomain-like"/>
    <property type="match status" value="1"/>
</dbReference>